<dbReference type="VEuPathDB" id="FungiDB:RhiirFUN_007171"/>
<reference evidence="1 2" key="2">
    <citation type="submission" date="2017-09" db="EMBL/GenBank/DDBJ databases">
        <title>Extensive intraspecific genome diversity in a model arbuscular mycorrhizal fungus.</title>
        <authorList>
            <person name="Chen E.C."/>
            <person name="Morin E."/>
            <person name="Beaudet D."/>
            <person name="Noel J."/>
            <person name="Ndikumana S."/>
            <person name="Charron P."/>
            <person name="St-Onge C."/>
            <person name="Giorgi J."/>
            <person name="Grigoriev I.V."/>
            <person name="Roux C."/>
            <person name="Martin F.M."/>
            <person name="Corradi N."/>
        </authorList>
    </citation>
    <scope>NUCLEOTIDE SEQUENCE [LARGE SCALE GENOMIC DNA]</scope>
    <source>
        <strain evidence="1 2">A5</strain>
    </source>
</reference>
<evidence type="ECO:0000313" key="2">
    <source>
        <dbReference type="Proteomes" id="UP000232722"/>
    </source>
</evidence>
<organism evidence="1 2">
    <name type="scientific">Rhizophagus irregularis</name>
    <dbReference type="NCBI Taxonomy" id="588596"/>
    <lineage>
        <taxon>Eukaryota</taxon>
        <taxon>Fungi</taxon>
        <taxon>Fungi incertae sedis</taxon>
        <taxon>Mucoromycota</taxon>
        <taxon>Glomeromycotina</taxon>
        <taxon>Glomeromycetes</taxon>
        <taxon>Glomerales</taxon>
        <taxon>Glomeraceae</taxon>
        <taxon>Rhizophagus</taxon>
    </lineage>
</organism>
<name>A0A2N0NMY2_9GLOM</name>
<evidence type="ECO:0000313" key="1">
    <source>
        <dbReference type="EMBL" id="PKB95929.1"/>
    </source>
</evidence>
<dbReference type="AlphaFoldDB" id="A0A2N0NMY2"/>
<gene>
    <name evidence="1" type="ORF">RhiirA5_435764</name>
</gene>
<evidence type="ECO:0008006" key="3">
    <source>
        <dbReference type="Google" id="ProtNLM"/>
    </source>
</evidence>
<protein>
    <recommendedName>
        <fullName evidence="3">Protein kinase domain-containing protein</fullName>
    </recommendedName>
</protein>
<reference evidence="1 2" key="1">
    <citation type="submission" date="2016-04" db="EMBL/GenBank/DDBJ databases">
        <title>Genome analyses suggest a sexual origin of heterokaryosis in a supposedly ancient asexual fungus.</title>
        <authorList>
            <person name="Ropars J."/>
            <person name="Sedzielewska K."/>
            <person name="Noel J."/>
            <person name="Charron P."/>
            <person name="Farinelli L."/>
            <person name="Marton T."/>
            <person name="Kruger M."/>
            <person name="Pelin A."/>
            <person name="Brachmann A."/>
            <person name="Corradi N."/>
        </authorList>
    </citation>
    <scope>NUCLEOTIDE SEQUENCE [LARGE SCALE GENOMIC DNA]</scope>
    <source>
        <strain evidence="1 2">A5</strain>
    </source>
</reference>
<dbReference type="EMBL" id="LLXJ01004323">
    <property type="protein sequence ID" value="PKB95929.1"/>
    <property type="molecule type" value="Genomic_DNA"/>
</dbReference>
<sequence length="131" mass="15480">MDQQNNYKLKIDFLLSNNIPLSHSTRTTPETIFRICNECNQIREIFYKTDQICYPCYKARTIPLSGNDVIDNFVRYTLTNNSDKREGKMEFVLYDRFKNVEFNAEGGFSKIYKATWIDGPIVNWNEKKTKV</sequence>
<dbReference type="Proteomes" id="UP000232722">
    <property type="component" value="Unassembled WGS sequence"/>
</dbReference>
<dbReference type="VEuPathDB" id="FungiDB:FUN_006777"/>
<comment type="caution">
    <text evidence="1">The sequence shown here is derived from an EMBL/GenBank/DDBJ whole genome shotgun (WGS) entry which is preliminary data.</text>
</comment>
<accession>A0A2N0NMY2</accession>
<dbReference type="VEuPathDB" id="FungiDB:RhiirA1_465873"/>
<proteinExistence type="predicted"/>